<dbReference type="PANTHER" id="PTHR14303:SF0">
    <property type="entry name" value="DNA POLYMERASE DELTA SUBUNIT 4"/>
    <property type="match status" value="1"/>
</dbReference>
<feature type="compositionally biased region" description="Basic and acidic residues" evidence="1">
    <location>
        <begin position="108"/>
        <end position="117"/>
    </location>
</feature>
<organism evidence="2 3">
    <name type="scientific">Exophiala sideris</name>
    <dbReference type="NCBI Taxonomy" id="1016849"/>
    <lineage>
        <taxon>Eukaryota</taxon>
        <taxon>Fungi</taxon>
        <taxon>Dikarya</taxon>
        <taxon>Ascomycota</taxon>
        <taxon>Pezizomycotina</taxon>
        <taxon>Eurotiomycetes</taxon>
        <taxon>Chaetothyriomycetidae</taxon>
        <taxon>Chaetothyriales</taxon>
        <taxon>Herpotrichiellaceae</taxon>
        <taxon>Exophiala</taxon>
    </lineage>
</organism>
<comment type="caution">
    <text evidence="2">The sequence shown here is derived from an EMBL/GenBank/DDBJ whole genome shotgun (WGS) entry which is preliminary data.</text>
</comment>
<accession>A0ABR0JIB9</accession>
<dbReference type="EMBL" id="JAVRRF010000005">
    <property type="protein sequence ID" value="KAK5065505.1"/>
    <property type="molecule type" value="Genomic_DNA"/>
</dbReference>
<gene>
    <name evidence="2" type="ORF">LTR69_003054</name>
</gene>
<name>A0ABR0JIB9_9EURO</name>
<feature type="compositionally biased region" description="Polar residues" evidence="1">
    <location>
        <begin position="10"/>
        <end position="27"/>
    </location>
</feature>
<dbReference type="Proteomes" id="UP001345691">
    <property type="component" value="Unassembled WGS sequence"/>
</dbReference>
<feature type="compositionally biased region" description="Low complexity" evidence="1">
    <location>
        <begin position="57"/>
        <end position="72"/>
    </location>
</feature>
<feature type="region of interest" description="Disordered" evidence="1">
    <location>
        <begin position="1"/>
        <end position="117"/>
    </location>
</feature>
<dbReference type="InterPro" id="IPR007218">
    <property type="entry name" value="DNA_pol_delta_4"/>
</dbReference>
<evidence type="ECO:0000313" key="3">
    <source>
        <dbReference type="Proteomes" id="UP001345691"/>
    </source>
</evidence>
<dbReference type="Pfam" id="PF04081">
    <property type="entry name" value="DNA_pol_delta_4"/>
    <property type="match status" value="1"/>
</dbReference>
<evidence type="ECO:0008006" key="4">
    <source>
        <dbReference type="Google" id="ProtNLM"/>
    </source>
</evidence>
<evidence type="ECO:0000313" key="2">
    <source>
        <dbReference type="EMBL" id="KAK5065505.1"/>
    </source>
</evidence>
<proteinExistence type="predicted"/>
<protein>
    <recommendedName>
        <fullName evidence="4">DNA polymerase delta subunit 4</fullName>
    </recommendedName>
</protein>
<dbReference type="PANTHER" id="PTHR14303">
    <property type="entry name" value="DNA POLYMERASE DELTA SUBUNIT 4"/>
    <property type="match status" value="1"/>
</dbReference>
<keyword evidence="3" id="KW-1185">Reference proteome</keyword>
<reference evidence="2 3" key="1">
    <citation type="submission" date="2023-08" db="EMBL/GenBank/DDBJ databases">
        <title>Black Yeasts Isolated from many extreme environments.</title>
        <authorList>
            <person name="Coleine C."/>
            <person name="Stajich J.E."/>
            <person name="Selbmann L."/>
        </authorList>
    </citation>
    <scope>NUCLEOTIDE SEQUENCE [LARGE SCALE GENOMIC DNA]</scope>
    <source>
        <strain evidence="2 3">CCFEE 6328</strain>
    </source>
</reference>
<sequence>MARGRKPKGATTSSAQSTLTFNNSTRVTKPGTRHDDSKKASRLSDSAQSQLEDEVTGIETPEPVEEPVTIEVPEPEPELEPTQVEIAAPGTPAKLASSQKPKAKKKSAQKDDRELAAEKVTDAQIKKYWKAEEDSRLAPRIHQESLSVHEKILRHFDLSSQYGPCIGISRLLRWKRANMLGLEPPVEVLAVLLREEEKKTSQGCGKLAYIDELAGGRVVLVE</sequence>
<evidence type="ECO:0000256" key="1">
    <source>
        <dbReference type="SAM" id="MobiDB-lite"/>
    </source>
</evidence>